<evidence type="ECO:0000313" key="7">
    <source>
        <dbReference type="EMBL" id="PVG83411.1"/>
    </source>
</evidence>
<dbReference type="Pfam" id="PF03706">
    <property type="entry name" value="LPG_synthase_TM"/>
    <property type="match status" value="1"/>
</dbReference>
<evidence type="ECO:0000256" key="3">
    <source>
        <dbReference type="ARBA" id="ARBA00022692"/>
    </source>
</evidence>
<dbReference type="AlphaFoldDB" id="A0A2T8FCH1"/>
<evidence type="ECO:0000256" key="5">
    <source>
        <dbReference type="ARBA" id="ARBA00023136"/>
    </source>
</evidence>
<feature type="transmembrane region" description="Helical" evidence="6">
    <location>
        <begin position="231"/>
        <end position="252"/>
    </location>
</feature>
<evidence type="ECO:0000256" key="2">
    <source>
        <dbReference type="ARBA" id="ARBA00022475"/>
    </source>
</evidence>
<evidence type="ECO:0000256" key="4">
    <source>
        <dbReference type="ARBA" id="ARBA00022989"/>
    </source>
</evidence>
<evidence type="ECO:0000256" key="6">
    <source>
        <dbReference type="SAM" id="Phobius"/>
    </source>
</evidence>
<keyword evidence="5 6" id="KW-0472">Membrane</keyword>
<feature type="transmembrane region" description="Helical" evidence="6">
    <location>
        <begin position="272"/>
        <end position="295"/>
    </location>
</feature>
<dbReference type="GO" id="GO:0005886">
    <property type="term" value="C:plasma membrane"/>
    <property type="evidence" value="ECO:0007669"/>
    <property type="project" value="UniProtKB-SubCell"/>
</dbReference>
<protein>
    <submittedName>
        <fullName evidence="7">Dolichol-P-glucose synthetase-like protein</fullName>
    </submittedName>
</protein>
<keyword evidence="4 6" id="KW-1133">Transmembrane helix</keyword>
<feature type="transmembrane region" description="Helical" evidence="6">
    <location>
        <begin position="122"/>
        <end position="139"/>
    </location>
</feature>
<sequence>MRATWSWTRVLTGAVVLALVAWWTGTGPFLHGLRSLDLTTLALGALIAVPTTVACAWRWHLVAAGLGVGVHLRRAVADCYRAQLLNVTLPGGVLGDVHRGVRHGLASDALGRGLRSVLWERVAGQVVQAVLVVVVLALLPSPFRGALPALLALLVVAAVTAGLLLRHGRPSSGTRIGRALHLLRGDLRDGLAARHTWPGVVVASVLAVGGHVATFLVAARAVGVAMPLTTLLPLVLVVLVAAGLPLNLAGWGPREGMAAWTFAAAGLGAGQGVAAAVAYGAIVLVASLPGALVLLASGRARPAVLEGSDDAWPSARTPS</sequence>
<accession>A0A2T8FCH1</accession>
<keyword evidence="8" id="KW-1185">Reference proteome</keyword>
<proteinExistence type="predicted"/>
<evidence type="ECO:0000313" key="8">
    <source>
        <dbReference type="Proteomes" id="UP000246018"/>
    </source>
</evidence>
<dbReference type="Proteomes" id="UP000246018">
    <property type="component" value="Unassembled WGS sequence"/>
</dbReference>
<gene>
    <name evidence="7" type="ORF">DDE18_08980</name>
</gene>
<evidence type="ECO:0000256" key="1">
    <source>
        <dbReference type="ARBA" id="ARBA00004651"/>
    </source>
</evidence>
<comment type="caution">
    <text evidence="7">The sequence shown here is derived from an EMBL/GenBank/DDBJ whole genome shotgun (WGS) entry which is preliminary data.</text>
</comment>
<dbReference type="RefSeq" id="WP_116571890.1">
    <property type="nucleotide sequence ID" value="NZ_QDGZ01000003.1"/>
</dbReference>
<dbReference type="EMBL" id="QDGZ01000003">
    <property type="protein sequence ID" value="PVG83411.1"/>
    <property type="molecule type" value="Genomic_DNA"/>
</dbReference>
<organism evidence="7 8">
    <name type="scientific">Nocardioides gansuensis</name>
    <dbReference type="NCBI Taxonomy" id="2138300"/>
    <lineage>
        <taxon>Bacteria</taxon>
        <taxon>Bacillati</taxon>
        <taxon>Actinomycetota</taxon>
        <taxon>Actinomycetes</taxon>
        <taxon>Propionibacteriales</taxon>
        <taxon>Nocardioidaceae</taxon>
        <taxon>Nocardioides</taxon>
    </lineage>
</organism>
<dbReference type="InterPro" id="IPR022791">
    <property type="entry name" value="L-PG_synthase/AglD"/>
</dbReference>
<dbReference type="PANTHER" id="PTHR40277">
    <property type="entry name" value="BLL5419 PROTEIN"/>
    <property type="match status" value="1"/>
</dbReference>
<feature type="transmembrane region" description="Helical" evidence="6">
    <location>
        <begin position="146"/>
        <end position="165"/>
    </location>
</feature>
<keyword evidence="3 6" id="KW-0812">Transmembrane</keyword>
<feature type="transmembrane region" description="Helical" evidence="6">
    <location>
        <begin position="36"/>
        <end position="59"/>
    </location>
</feature>
<dbReference type="OrthoDB" id="4803763at2"/>
<dbReference type="PANTHER" id="PTHR40277:SF1">
    <property type="entry name" value="BLL5419 PROTEIN"/>
    <property type="match status" value="1"/>
</dbReference>
<reference evidence="7 8" key="1">
    <citation type="submission" date="2018-04" db="EMBL/GenBank/DDBJ databases">
        <title>Genome of Nocardioides gansuensis WSJ-1.</title>
        <authorList>
            <person name="Wu S."/>
            <person name="Wang G."/>
        </authorList>
    </citation>
    <scope>NUCLEOTIDE SEQUENCE [LARGE SCALE GENOMIC DNA]</scope>
    <source>
        <strain evidence="7 8">WSJ-1</strain>
    </source>
</reference>
<comment type="subcellular location">
    <subcellularLocation>
        <location evidence="1">Cell membrane</location>
        <topology evidence="1">Multi-pass membrane protein</topology>
    </subcellularLocation>
</comment>
<name>A0A2T8FCH1_9ACTN</name>
<feature type="transmembrane region" description="Helical" evidence="6">
    <location>
        <begin position="197"/>
        <end position="219"/>
    </location>
</feature>
<keyword evidence="2" id="KW-1003">Cell membrane</keyword>
<feature type="transmembrane region" description="Helical" evidence="6">
    <location>
        <begin position="6"/>
        <end position="24"/>
    </location>
</feature>